<dbReference type="Pfam" id="PF01381">
    <property type="entry name" value="HTH_3"/>
    <property type="match status" value="1"/>
</dbReference>
<dbReference type="GO" id="GO:0003700">
    <property type="term" value="F:DNA-binding transcription factor activity"/>
    <property type="evidence" value="ECO:0007669"/>
    <property type="project" value="TreeGrafter"/>
</dbReference>
<evidence type="ECO:0000313" key="4">
    <source>
        <dbReference type="Proteomes" id="UP000533476"/>
    </source>
</evidence>
<dbReference type="SMART" id="SM00530">
    <property type="entry name" value="HTH_XRE"/>
    <property type="match status" value="1"/>
</dbReference>
<name>A0A7Y0L8M4_9FIRM</name>
<dbReference type="PANTHER" id="PTHR46797:SF1">
    <property type="entry name" value="METHYLPHOSPHONATE SYNTHASE"/>
    <property type="match status" value="1"/>
</dbReference>
<dbReference type="InterPro" id="IPR050807">
    <property type="entry name" value="TransReg_Diox_bact_type"/>
</dbReference>
<dbReference type="CDD" id="cd02209">
    <property type="entry name" value="cupin_XRE_C"/>
    <property type="match status" value="1"/>
</dbReference>
<dbReference type="EMBL" id="JABBVZ010000189">
    <property type="protein sequence ID" value="NMP24982.1"/>
    <property type="molecule type" value="Genomic_DNA"/>
</dbReference>
<organism evidence="3 4">
    <name type="scientific">Sulfobacillus harzensis</name>
    <dbReference type="NCBI Taxonomy" id="2729629"/>
    <lineage>
        <taxon>Bacteria</taxon>
        <taxon>Bacillati</taxon>
        <taxon>Bacillota</taxon>
        <taxon>Clostridia</taxon>
        <taxon>Eubacteriales</taxon>
        <taxon>Clostridiales Family XVII. Incertae Sedis</taxon>
        <taxon>Sulfobacillus</taxon>
    </lineage>
</organism>
<evidence type="ECO:0000313" key="3">
    <source>
        <dbReference type="EMBL" id="NMP24982.1"/>
    </source>
</evidence>
<dbReference type="Pfam" id="PF07883">
    <property type="entry name" value="Cupin_2"/>
    <property type="match status" value="1"/>
</dbReference>
<dbReference type="InterPro" id="IPR014710">
    <property type="entry name" value="RmlC-like_jellyroll"/>
</dbReference>
<dbReference type="GO" id="GO:0005829">
    <property type="term" value="C:cytosol"/>
    <property type="evidence" value="ECO:0007669"/>
    <property type="project" value="TreeGrafter"/>
</dbReference>
<gene>
    <name evidence="3" type="ORF">HIJ39_21990</name>
</gene>
<dbReference type="GO" id="GO:0003677">
    <property type="term" value="F:DNA binding"/>
    <property type="evidence" value="ECO:0007669"/>
    <property type="project" value="UniProtKB-KW"/>
</dbReference>
<keyword evidence="4" id="KW-1185">Reference proteome</keyword>
<feature type="domain" description="HTH cro/C1-type" evidence="2">
    <location>
        <begin position="6"/>
        <end position="61"/>
    </location>
</feature>
<dbReference type="RefSeq" id="WP_169103184.1">
    <property type="nucleotide sequence ID" value="NZ_JABBVZ010000189.1"/>
</dbReference>
<keyword evidence="1" id="KW-0238">DNA-binding</keyword>
<dbReference type="InterPro" id="IPR010982">
    <property type="entry name" value="Lambda_DNA-bd_dom_sf"/>
</dbReference>
<dbReference type="InterPro" id="IPR011051">
    <property type="entry name" value="RmlC_Cupin_sf"/>
</dbReference>
<sequence>MLGERLRDLRHDRGFSLKQLAELTGVSIALLSQVERNQIDPSLNTLRKLAKALDVPLFSLFAGSADPGVAVIQRDRRPSLTATPGAVAYTRISPGFGRLEVLEGVLEPGSASSPTLWEHNSEECAVVLKGSLVVEFASESYTLQAGDSIYFDSNRAHRYVNPTDAPSVYIVAVTPPSF</sequence>
<accession>A0A7Y0L8M4</accession>
<dbReference type="SUPFAM" id="SSF47413">
    <property type="entry name" value="lambda repressor-like DNA-binding domains"/>
    <property type="match status" value="1"/>
</dbReference>
<evidence type="ECO:0000259" key="2">
    <source>
        <dbReference type="PROSITE" id="PS50943"/>
    </source>
</evidence>
<dbReference type="Gene3D" id="1.10.260.40">
    <property type="entry name" value="lambda repressor-like DNA-binding domains"/>
    <property type="match status" value="1"/>
</dbReference>
<dbReference type="CDD" id="cd00093">
    <property type="entry name" value="HTH_XRE"/>
    <property type="match status" value="1"/>
</dbReference>
<evidence type="ECO:0000256" key="1">
    <source>
        <dbReference type="ARBA" id="ARBA00023125"/>
    </source>
</evidence>
<dbReference type="Proteomes" id="UP000533476">
    <property type="component" value="Unassembled WGS sequence"/>
</dbReference>
<proteinExistence type="predicted"/>
<dbReference type="SUPFAM" id="SSF51182">
    <property type="entry name" value="RmlC-like cupins"/>
    <property type="match status" value="1"/>
</dbReference>
<dbReference type="PROSITE" id="PS50943">
    <property type="entry name" value="HTH_CROC1"/>
    <property type="match status" value="1"/>
</dbReference>
<dbReference type="Gene3D" id="2.60.120.10">
    <property type="entry name" value="Jelly Rolls"/>
    <property type="match status" value="1"/>
</dbReference>
<comment type="caution">
    <text evidence="3">The sequence shown here is derived from an EMBL/GenBank/DDBJ whole genome shotgun (WGS) entry which is preliminary data.</text>
</comment>
<reference evidence="3 4" key="1">
    <citation type="submission" date="2020-04" db="EMBL/GenBank/DDBJ databases">
        <authorList>
            <person name="Zhang R."/>
            <person name="Schippers A."/>
        </authorList>
    </citation>
    <scope>NUCLEOTIDE SEQUENCE [LARGE SCALE GENOMIC DNA]</scope>
    <source>
        <strain evidence="3 4">DSM 109850</strain>
    </source>
</reference>
<dbReference type="InterPro" id="IPR013096">
    <property type="entry name" value="Cupin_2"/>
</dbReference>
<dbReference type="InterPro" id="IPR001387">
    <property type="entry name" value="Cro/C1-type_HTH"/>
</dbReference>
<protein>
    <submittedName>
        <fullName evidence="3">Cupin domain-containing protein</fullName>
    </submittedName>
</protein>
<dbReference type="AlphaFoldDB" id="A0A7Y0L8M4"/>
<dbReference type="PANTHER" id="PTHR46797">
    <property type="entry name" value="HTH-TYPE TRANSCRIPTIONAL REGULATOR"/>
    <property type="match status" value="1"/>
</dbReference>